<proteinExistence type="predicted"/>
<dbReference type="PANTHER" id="PTHR11439:SF463">
    <property type="entry name" value="REVERSE TRANSCRIPTASE TY1_COPIA-TYPE DOMAIN-CONTAINING PROTEIN"/>
    <property type="match status" value="1"/>
</dbReference>
<dbReference type="Proteomes" id="UP001374535">
    <property type="component" value="Chromosome 6"/>
</dbReference>
<keyword evidence="2" id="KW-1185">Reference proteome</keyword>
<evidence type="ECO:0008006" key="3">
    <source>
        <dbReference type="Google" id="ProtNLM"/>
    </source>
</evidence>
<dbReference type="PANTHER" id="PTHR11439">
    <property type="entry name" value="GAG-POL-RELATED RETROTRANSPOSON"/>
    <property type="match status" value="1"/>
</dbReference>
<name>A0AAQ3NER4_VIGMU</name>
<dbReference type="AlphaFoldDB" id="A0AAQ3NER4"/>
<protein>
    <recommendedName>
        <fullName evidence="3">Copia protein</fullName>
    </recommendedName>
</protein>
<gene>
    <name evidence="1" type="ORF">V8G54_021668</name>
</gene>
<dbReference type="CDD" id="cd09272">
    <property type="entry name" value="RNase_HI_RT_Ty1"/>
    <property type="match status" value="1"/>
</dbReference>
<evidence type="ECO:0000313" key="2">
    <source>
        <dbReference type="Proteomes" id="UP001374535"/>
    </source>
</evidence>
<reference evidence="1 2" key="1">
    <citation type="journal article" date="2023" name="Life. Sci Alliance">
        <title>Evolutionary insights into 3D genome organization and epigenetic landscape of Vigna mungo.</title>
        <authorList>
            <person name="Junaid A."/>
            <person name="Singh B."/>
            <person name="Bhatia S."/>
        </authorList>
    </citation>
    <scope>NUCLEOTIDE SEQUENCE [LARGE SCALE GENOMIC DNA]</scope>
    <source>
        <strain evidence="1">Urdbean</strain>
    </source>
</reference>
<sequence length="172" mass="19908">MNLCLYIKPSNDLDIIRYSDASWATSIDDEKSMRGQCVFLIETLVSLSSRKQKVVSRSSRKSEYRALADLAAKVAWIRSLLTELKLPMLKKPILLCDNLSAKSITFNPVMHTWFKHIEMNVHYIRDQILQKEVMVVYVPTINPIAAYMTKPLIYTRFNLLRDNFDMTMSLAV</sequence>
<organism evidence="1 2">
    <name type="scientific">Vigna mungo</name>
    <name type="common">Black gram</name>
    <name type="synonym">Phaseolus mungo</name>
    <dbReference type="NCBI Taxonomy" id="3915"/>
    <lineage>
        <taxon>Eukaryota</taxon>
        <taxon>Viridiplantae</taxon>
        <taxon>Streptophyta</taxon>
        <taxon>Embryophyta</taxon>
        <taxon>Tracheophyta</taxon>
        <taxon>Spermatophyta</taxon>
        <taxon>Magnoliopsida</taxon>
        <taxon>eudicotyledons</taxon>
        <taxon>Gunneridae</taxon>
        <taxon>Pentapetalae</taxon>
        <taxon>rosids</taxon>
        <taxon>fabids</taxon>
        <taxon>Fabales</taxon>
        <taxon>Fabaceae</taxon>
        <taxon>Papilionoideae</taxon>
        <taxon>50 kb inversion clade</taxon>
        <taxon>NPAAA clade</taxon>
        <taxon>indigoferoid/millettioid clade</taxon>
        <taxon>Phaseoleae</taxon>
        <taxon>Vigna</taxon>
    </lineage>
</organism>
<dbReference type="EMBL" id="CP144695">
    <property type="protein sequence ID" value="WVZ08322.1"/>
    <property type="molecule type" value="Genomic_DNA"/>
</dbReference>
<evidence type="ECO:0000313" key="1">
    <source>
        <dbReference type="EMBL" id="WVZ08322.1"/>
    </source>
</evidence>
<accession>A0AAQ3NER4</accession>